<evidence type="ECO:0000256" key="1">
    <source>
        <dbReference type="SAM" id="Phobius"/>
    </source>
</evidence>
<dbReference type="OrthoDB" id="5385189at2759"/>
<proteinExistence type="predicted"/>
<dbReference type="Proteomes" id="UP000799441">
    <property type="component" value="Unassembled WGS sequence"/>
</dbReference>
<accession>A0A9P4QC96</accession>
<feature type="transmembrane region" description="Helical" evidence="1">
    <location>
        <begin position="9"/>
        <end position="29"/>
    </location>
</feature>
<keyword evidence="1" id="KW-1133">Transmembrane helix</keyword>
<protein>
    <submittedName>
        <fullName evidence="2">Uncharacterized protein</fullName>
    </submittedName>
</protein>
<dbReference type="AlphaFoldDB" id="A0A9P4QC96"/>
<reference evidence="2" key="1">
    <citation type="journal article" date="2020" name="Stud. Mycol.">
        <title>101 Dothideomycetes genomes: a test case for predicting lifestyles and emergence of pathogens.</title>
        <authorList>
            <person name="Haridas S."/>
            <person name="Albert R."/>
            <person name="Binder M."/>
            <person name="Bloem J."/>
            <person name="Labutti K."/>
            <person name="Salamov A."/>
            <person name="Andreopoulos B."/>
            <person name="Baker S."/>
            <person name="Barry K."/>
            <person name="Bills G."/>
            <person name="Bluhm B."/>
            <person name="Cannon C."/>
            <person name="Castanera R."/>
            <person name="Culley D."/>
            <person name="Daum C."/>
            <person name="Ezra D."/>
            <person name="Gonzalez J."/>
            <person name="Henrissat B."/>
            <person name="Kuo A."/>
            <person name="Liang C."/>
            <person name="Lipzen A."/>
            <person name="Lutzoni F."/>
            <person name="Magnuson J."/>
            <person name="Mondo S."/>
            <person name="Nolan M."/>
            <person name="Ohm R."/>
            <person name="Pangilinan J."/>
            <person name="Park H.-J."/>
            <person name="Ramirez L."/>
            <person name="Alfaro M."/>
            <person name="Sun H."/>
            <person name="Tritt A."/>
            <person name="Yoshinaga Y."/>
            <person name="Zwiers L.-H."/>
            <person name="Turgeon B."/>
            <person name="Goodwin S."/>
            <person name="Spatafora J."/>
            <person name="Crous P."/>
            <person name="Grigoriev I."/>
        </authorList>
    </citation>
    <scope>NUCLEOTIDE SEQUENCE</scope>
    <source>
        <strain evidence="2">CBS 116435</strain>
    </source>
</reference>
<dbReference type="EMBL" id="MU003777">
    <property type="protein sequence ID" value="KAF2723280.1"/>
    <property type="molecule type" value="Genomic_DNA"/>
</dbReference>
<gene>
    <name evidence="2" type="ORF">K431DRAFT_301876</name>
</gene>
<comment type="caution">
    <text evidence="2">The sequence shown here is derived from an EMBL/GenBank/DDBJ whole genome shotgun (WGS) entry which is preliminary data.</text>
</comment>
<evidence type="ECO:0000313" key="2">
    <source>
        <dbReference type="EMBL" id="KAF2723280.1"/>
    </source>
</evidence>
<organism evidence="2 3">
    <name type="scientific">Polychaeton citri CBS 116435</name>
    <dbReference type="NCBI Taxonomy" id="1314669"/>
    <lineage>
        <taxon>Eukaryota</taxon>
        <taxon>Fungi</taxon>
        <taxon>Dikarya</taxon>
        <taxon>Ascomycota</taxon>
        <taxon>Pezizomycotina</taxon>
        <taxon>Dothideomycetes</taxon>
        <taxon>Dothideomycetidae</taxon>
        <taxon>Capnodiales</taxon>
        <taxon>Capnodiaceae</taxon>
        <taxon>Polychaeton</taxon>
    </lineage>
</organism>
<keyword evidence="3" id="KW-1185">Reference proteome</keyword>
<keyword evidence="1" id="KW-0472">Membrane</keyword>
<keyword evidence="1" id="KW-0812">Transmembrane</keyword>
<sequence length="221" mass="25435">MSSEIRDRYIWFVAGVLFYAAAKGIQYAIRDVIHLTRVNDSPSLTREDHHEDSLEDSISIQTLKTLTEHPNPKIRNAAVSILVNQSMGGPASIQSQIRREVSNYDAEQREHDRAGRVMRLLIHWDGDRVTVPDREDIDFVNPIFQPDGTFIWANDGDWTETAAQPPIYEADRAARQSNLGFQPRERNEDALEAERRRRRREAMVLHEGSGQVMEEDIFRPV</sequence>
<name>A0A9P4QC96_9PEZI</name>
<evidence type="ECO:0000313" key="3">
    <source>
        <dbReference type="Proteomes" id="UP000799441"/>
    </source>
</evidence>